<reference evidence="2" key="1">
    <citation type="journal article" date="2019" name="Sci. Rep.">
        <title>Draft genome of Tanacetum cinerariifolium, the natural source of mosquito coil.</title>
        <authorList>
            <person name="Yamashiro T."/>
            <person name="Shiraishi A."/>
            <person name="Satake H."/>
            <person name="Nakayama K."/>
        </authorList>
    </citation>
    <scope>NUCLEOTIDE SEQUENCE</scope>
</reference>
<feature type="compositionally biased region" description="Basic residues" evidence="1">
    <location>
        <begin position="71"/>
        <end position="82"/>
    </location>
</feature>
<evidence type="ECO:0000313" key="2">
    <source>
        <dbReference type="EMBL" id="GFC85963.1"/>
    </source>
</evidence>
<name>A0A699RJK4_TANCI</name>
<proteinExistence type="predicted"/>
<comment type="caution">
    <text evidence="2">The sequence shown here is derived from an EMBL/GenBank/DDBJ whole genome shotgun (WGS) entry which is preliminary data.</text>
</comment>
<protein>
    <submittedName>
        <fullName evidence="2">Uncharacterized protein</fullName>
    </submittedName>
</protein>
<feature type="region of interest" description="Disordered" evidence="1">
    <location>
        <begin position="41"/>
        <end position="63"/>
    </location>
</feature>
<dbReference type="EMBL" id="BKCJ011102730">
    <property type="protein sequence ID" value="GFC85963.1"/>
    <property type="molecule type" value="Genomic_DNA"/>
</dbReference>
<dbReference type="AlphaFoldDB" id="A0A699RJK4"/>
<evidence type="ECO:0000256" key="1">
    <source>
        <dbReference type="SAM" id="MobiDB-lite"/>
    </source>
</evidence>
<feature type="region of interest" description="Disordered" evidence="1">
    <location>
        <begin position="70"/>
        <end position="89"/>
    </location>
</feature>
<sequence length="89" mass="9915">MSSQANQTYSLLNRVTLEMNFEQLMYSQEYYPTQDYSMGQGSAHGTAYSSAHGSAVVDDDDSPVKEMSVIKAKKPSKRALKAKKNDTKE</sequence>
<organism evidence="2">
    <name type="scientific">Tanacetum cinerariifolium</name>
    <name type="common">Dalmatian daisy</name>
    <name type="synonym">Chrysanthemum cinerariifolium</name>
    <dbReference type="NCBI Taxonomy" id="118510"/>
    <lineage>
        <taxon>Eukaryota</taxon>
        <taxon>Viridiplantae</taxon>
        <taxon>Streptophyta</taxon>
        <taxon>Embryophyta</taxon>
        <taxon>Tracheophyta</taxon>
        <taxon>Spermatophyta</taxon>
        <taxon>Magnoliopsida</taxon>
        <taxon>eudicotyledons</taxon>
        <taxon>Gunneridae</taxon>
        <taxon>Pentapetalae</taxon>
        <taxon>asterids</taxon>
        <taxon>campanulids</taxon>
        <taxon>Asterales</taxon>
        <taxon>Asteraceae</taxon>
        <taxon>Asteroideae</taxon>
        <taxon>Anthemideae</taxon>
        <taxon>Anthemidinae</taxon>
        <taxon>Tanacetum</taxon>
    </lineage>
</organism>
<accession>A0A699RJK4</accession>
<gene>
    <name evidence="2" type="ORF">Tci_857933</name>
</gene>